<feature type="active site" description="Proton donor/acceptor" evidence="7">
    <location>
        <position position="373"/>
    </location>
</feature>
<comment type="caution">
    <text evidence="10">The sequence shown here is derived from an EMBL/GenBank/DDBJ whole genome shotgun (WGS) entry which is preliminary data.</text>
</comment>
<feature type="compositionally biased region" description="Low complexity" evidence="8">
    <location>
        <begin position="43"/>
        <end position="66"/>
    </location>
</feature>
<keyword evidence="3 7" id="KW-0133">Cell shape</keyword>
<dbReference type="InterPro" id="IPR041280">
    <property type="entry name" value="Big_10"/>
</dbReference>
<dbReference type="Gene3D" id="2.60.40.3710">
    <property type="match status" value="1"/>
</dbReference>
<dbReference type="PANTHER" id="PTHR30582:SF2">
    <property type="entry name" value="L,D-TRANSPEPTIDASE YCIB-RELATED"/>
    <property type="match status" value="1"/>
</dbReference>
<dbReference type="SUPFAM" id="SSF141523">
    <property type="entry name" value="L,D-transpeptidase catalytic domain-like"/>
    <property type="match status" value="1"/>
</dbReference>
<dbReference type="InterPro" id="IPR005490">
    <property type="entry name" value="LD_TPept_cat_dom"/>
</dbReference>
<proteinExistence type="predicted"/>
<keyword evidence="4 7" id="KW-0573">Peptidoglycan synthesis</keyword>
<feature type="region of interest" description="Disordered" evidence="8">
    <location>
        <begin position="34"/>
        <end position="93"/>
    </location>
</feature>
<dbReference type="GO" id="GO:0071972">
    <property type="term" value="F:peptidoglycan L,D-transpeptidase activity"/>
    <property type="evidence" value="ECO:0007669"/>
    <property type="project" value="TreeGrafter"/>
</dbReference>
<dbReference type="GO" id="GO:0008360">
    <property type="term" value="P:regulation of cell shape"/>
    <property type="evidence" value="ECO:0007669"/>
    <property type="project" value="UniProtKB-UniRule"/>
</dbReference>
<dbReference type="GO" id="GO:0005576">
    <property type="term" value="C:extracellular region"/>
    <property type="evidence" value="ECO:0007669"/>
    <property type="project" value="TreeGrafter"/>
</dbReference>
<feature type="domain" description="L,D-TPase catalytic" evidence="9">
    <location>
        <begin position="289"/>
        <end position="416"/>
    </location>
</feature>
<evidence type="ECO:0000256" key="3">
    <source>
        <dbReference type="ARBA" id="ARBA00022960"/>
    </source>
</evidence>
<keyword evidence="11" id="KW-1185">Reference proteome</keyword>
<dbReference type="InterPro" id="IPR050979">
    <property type="entry name" value="LD-transpeptidase"/>
</dbReference>
<evidence type="ECO:0000256" key="8">
    <source>
        <dbReference type="SAM" id="MobiDB-lite"/>
    </source>
</evidence>
<dbReference type="InterPro" id="IPR038063">
    <property type="entry name" value="Transpep_catalytic_dom"/>
</dbReference>
<evidence type="ECO:0000256" key="1">
    <source>
        <dbReference type="ARBA" id="ARBA00004752"/>
    </source>
</evidence>
<evidence type="ECO:0000256" key="4">
    <source>
        <dbReference type="ARBA" id="ARBA00022984"/>
    </source>
</evidence>
<dbReference type="GO" id="GO:0018104">
    <property type="term" value="P:peptidoglycan-protein cross-linking"/>
    <property type="evidence" value="ECO:0007669"/>
    <property type="project" value="TreeGrafter"/>
</dbReference>
<evidence type="ECO:0000259" key="9">
    <source>
        <dbReference type="PROSITE" id="PS52029"/>
    </source>
</evidence>
<evidence type="ECO:0000313" key="11">
    <source>
        <dbReference type="Proteomes" id="UP000326464"/>
    </source>
</evidence>
<keyword evidence="2" id="KW-0808">Transferase</keyword>
<name>A0A7X1NR72_9MICC</name>
<evidence type="ECO:0000313" key="10">
    <source>
        <dbReference type="EMBL" id="MPY11389.1"/>
    </source>
</evidence>
<keyword evidence="5" id="KW-0012">Acyltransferase</keyword>
<gene>
    <name evidence="10" type="ORF">FNH21_11780</name>
</gene>
<evidence type="ECO:0000256" key="2">
    <source>
        <dbReference type="ARBA" id="ARBA00022679"/>
    </source>
</evidence>
<evidence type="ECO:0000256" key="7">
    <source>
        <dbReference type="PROSITE-ProRule" id="PRU01373"/>
    </source>
</evidence>
<dbReference type="GO" id="GO:0016746">
    <property type="term" value="F:acyltransferase activity"/>
    <property type="evidence" value="ECO:0007669"/>
    <property type="project" value="UniProtKB-KW"/>
</dbReference>
<dbReference type="PANTHER" id="PTHR30582">
    <property type="entry name" value="L,D-TRANSPEPTIDASE"/>
    <property type="match status" value="1"/>
</dbReference>
<dbReference type="OrthoDB" id="5242354at2"/>
<comment type="pathway">
    <text evidence="1 7">Cell wall biogenesis; peptidoglycan biosynthesis.</text>
</comment>
<dbReference type="Proteomes" id="UP000326464">
    <property type="component" value="Unassembled WGS sequence"/>
</dbReference>
<dbReference type="UniPathway" id="UPA00219"/>
<dbReference type="PROSITE" id="PS52029">
    <property type="entry name" value="LD_TPASE"/>
    <property type="match status" value="1"/>
</dbReference>
<dbReference type="Pfam" id="PF03734">
    <property type="entry name" value="YkuD"/>
    <property type="match status" value="1"/>
</dbReference>
<sequence>MKQESGGDAARRKGWKVAAIGAAAVVVVGGGVGIARASPWDDGTSSSSSAPSSAPSSTSPTSAGSGADPTAGASTKPADPSVSAAPPAPDAAQLTVGLTPTDQAYAVNPATVAAITVTGGTLEAVELVPRAGGIAVAGEISAEGGTWTATERLAFNTEYLFSYTVRDSAGQSQRQTSSFVTVEPANEADAAMFPRDGSTVGTGQPLEFTFSEPVVNRAEVEKAITVTSTSGQPGAFYWISDTKVRYRPETFWAPNSTITVTANLFGVDLGNGMIGNGDTAMTVKTHNTRLAVVDNATKTMNVYLDGTLDRTFPVTLGTEDWPSTEGYMVVMEHYESTRFTAESIGLKPGDPAYYPPTVVNHASRLSLGGAFVHEALPAAQVALGSINVSHGCIGMSPEGAEYFYNTFGPGDVVQILNTDYGPMYVWDGFGDWNVPWNEWVNQP</sequence>
<reference evidence="11" key="1">
    <citation type="submission" date="2019-07" db="EMBL/GenBank/DDBJ databases">
        <title>Arthrobacter KR32 sp. nov., isolated from mountain cheese made of cows milk.</title>
        <authorList>
            <person name="Flegler A."/>
        </authorList>
    </citation>
    <scope>NUCLEOTIDE SEQUENCE [LARGE SCALE GENOMIC DNA]</scope>
    <source>
        <strain evidence="11">KR32</strain>
    </source>
</reference>
<dbReference type="GO" id="GO:0071555">
    <property type="term" value="P:cell wall organization"/>
    <property type="evidence" value="ECO:0007669"/>
    <property type="project" value="UniProtKB-UniRule"/>
</dbReference>
<keyword evidence="6 7" id="KW-0961">Cell wall biogenesis/degradation</keyword>
<evidence type="ECO:0000256" key="5">
    <source>
        <dbReference type="ARBA" id="ARBA00023315"/>
    </source>
</evidence>
<dbReference type="EMBL" id="VJXX01000003">
    <property type="protein sequence ID" value="MPY11389.1"/>
    <property type="molecule type" value="Genomic_DNA"/>
</dbReference>
<dbReference type="CDD" id="cd13432">
    <property type="entry name" value="LDT_IgD_like_2"/>
    <property type="match status" value="1"/>
</dbReference>
<dbReference type="Gene3D" id="2.40.440.10">
    <property type="entry name" value="L,D-transpeptidase catalytic domain-like"/>
    <property type="match status" value="1"/>
</dbReference>
<dbReference type="Gene3D" id="2.60.40.3780">
    <property type="match status" value="1"/>
</dbReference>
<dbReference type="AlphaFoldDB" id="A0A7X1NR72"/>
<organism evidence="10 11">
    <name type="scientific">Arthrobacter bussei</name>
    <dbReference type="NCBI Taxonomy" id="2594179"/>
    <lineage>
        <taxon>Bacteria</taxon>
        <taxon>Bacillati</taxon>
        <taxon>Actinomycetota</taxon>
        <taxon>Actinomycetes</taxon>
        <taxon>Micrococcales</taxon>
        <taxon>Micrococcaceae</taxon>
        <taxon>Arthrobacter</taxon>
    </lineage>
</organism>
<dbReference type="CDD" id="cd16913">
    <property type="entry name" value="YkuD_like"/>
    <property type="match status" value="1"/>
</dbReference>
<accession>A0A7X1NR72</accession>
<evidence type="ECO:0000256" key="6">
    <source>
        <dbReference type="ARBA" id="ARBA00023316"/>
    </source>
</evidence>
<dbReference type="Pfam" id="PF17964">
    <property type="entry name" value="Big_10"/>
    <property type="match status" value="1"/>
</dbReference>
<feature type="active site" description="Nucleophile" evidence="7">
    <location>
        <position position="392"/>
    </location>
</feature>
<protein>
    <submittedName>
        <fullName evidence="10">L,D-transpeptidase family protein</fullName>
    </submittedName>
</protein>